<reference evidence="2" key="1">
    <citation type="submission" date="2011-07" db="EMBL/GenBank/DDBJ databases">
        <title>The complete genome of Cyclobacterium marinum DSM 745.</title>
        <authorList>
            <person name="Lucas S."/>
            <person name="Han J."/>
            <person name="Lapidus A."/>
            <person name="Bruce D."/>
            <person name="Goodwin L."/>
            <person name="Pitluck S."/>
            <person name="Peters L."/>
            <person name="Kyrpides N."/>
            <person name="Mavromatis K."/>
            <person name="Ivanova N."/>
            <person name="Ovchinnikova G."/>
            <person name="Chertkov O."/>
            <person name="Detter J.C."/>
            <person name="Tapia R."/>
            <person name="Han C."/>
            <person name="Land M."/>
            <person name="Hauser L."/>
            <person name="Markowitz V."/>
            <person name="Cheng J.-F."/>
            <person name="Hugenholtz P."/>
            <person name="Woyke T."/>
            <person name="Wu D."/>
            <person name="Tindall B."/>
            <person name="Schuetze A."/>
            <person name="Brambilla E."/>
            <person name="Klenk H.-P."/>
            <person name="Eisen J.A."/>
        </authorList>
    </citation>
    <scope>NUCLEOTIDE SEQUENCE [LARGE SCALE GENOMIC DNA]</scope>
    <source>
        <strain evidence="2">ATCC 25205 / DSM 745 / LMG 13164 / NCIMB 1802</strain>
    </source>
</reference>
<dbReference type="Proteomes" id="UP000001635">
    <property type="component" value="Chromosome"/>
</dbReference>
<dbReference type="HOGENOM" id="CLU_3288342_0_0_10"/>
<keyword evidence="2" id="KW-1185">Reference proteome</keyword>
<gene>
    <name evidence="1" type="ordered locus">Cycma_4239</name>
</gene>
<organism evidence="1 2">
    <name type="scientific">Cyclobacterium marinum (strain ATCC 25205 / DSM 745 / LMG 13164 / NCIMB 1802)</name>
    <name type="common">Flectobacillus marinus</name>
    <dbReference type="NCBI Taxonomy" id="880070"/>
    <lineage>
        <taxon>Bacteria</taxon>
        <taxon>Pseudomonadati</taxon>
        <taxon>Bacteroidota</taxon>
        <taxon>Cytophagia</taxon>
        <taxon>Cytophagales</taxon>
        <taxon>Cyclobacteriaceae</taxon>
        <taxon>Cyclobacterium</taxon>
    </lineage>
</organism>
<proteinExistence type="predicted"/>
<evidence type="ECO:0000313" key="1">
    <source>
        <dbReference type="EMBL" id="AEL27943.1"/>
    </source>
</evidence>
<evidence type="ECO:0000313" key="2">
    <source>
        <dbReference type="Proteomes" id="UP000001635"/>
    </source>
</evidence>
<sequence>MFSFTKKIDILNQKLNAFKDEKKGLMQQLLMRKKKFNSKR</sequence>
<protein>
    <submittedName>
        <fullName evidence="1">Uncharacterized protein</fullName>
    </submittedName>
</protein>
<dbReference type="EMBL" id="CP002955">
    <property type="protein sequence ID" value="AEL27943.1"/>
    <property type="molecule type" value="Genomic_DNA"/>
</dbReference>
<dbReference type="AlphaFoldDB" id="G0IVE4"/>
<accession>G0IVE4</accession>
<name>G0IVE4_CYCMS</name>
<dbReference type="KEGG" id="cmr:Cycma_4239"/>